<accession>A0A017RSI7</accession>
<sequence>MNKTKVKVEFVIVGDEFNPGLVTEKLQINPNEYWVKGDDIKGRNIKRKDSCWIIGTEYEESSDINNQIIKVLNKIQDKKSNLCELGEYFNLEYILLIIINIEENEKPAIYFENEVIQFMNDIKGKIDIDLYIF</sequence>
<evidence type="ECO:0000313" key="2">
    <source>
        <dbReference type="Proteomes" id="UP000019681"/>
    </source>
</evidence>
<dbReference type="Pfam" id="PF14106">
    <property type="entry name" value="DUF4279"/>
    <property type="match status" value="1"/>
</dbReference>
<protein>
    <recommendedName>
        <fullName evidence="3">DUF4279 domain-containing protein</fullName>
    </recommendedName>
</protein>
<dbReference type="Proteomes" id="UP000019681">
    <property type="component" value="Unassembled WGS sequence"/>
</dbReference>
<gene>
    <name evidence="1" type="ORF">Q428_11940</name>
</gene>
<dbReference type="OrthoDB" id="893918at2"/>
<dbReference type="AlphaFoldDB" id="A0A017RSI7"/>
<name>A0A017RSI7_9CLOT</name>
<reference evidence="1 2" key="1">
    <citation type="journal article" date="2014" name="Genome Announc.">
        <title>Draft Genome Sequence of Fervidicella metallireducens Strain AeBT, an Iron-Reducing Thermoanaerobe from the Great Artesian Basin.</title>
        <authorList>
            <person name="Patel B.K."/>
        </authorList>
    </citation>
    <scope>NUCLEOTIDE SEQUENCE [LARGE SCALE GENOMIC DNA]</scope>
    <source>
        <strain evidence="1 2">AeB</strain>
    </source>
</reference>
<keyword evidence="2" id="KW-1185">Reference proteome</keyword>
<evidence type="ECO:0008006" key="3">
    <source>
        <dbReference type="Google" id="ProtNLM"/>
    </source>
</evidence>
<dbReference type="EMBL" id="AZQP01000041">
    <property type="protein sequence ID" value="EYE87733.1"/>
    <property type="molecule type" value="Genomic_DNA"/>
</dbReference>
<dbReference type="InterPro" id="IPR025459">
    <property type="entry name" value="DUF4279"/>
</dbReference>
<dbReference type="RefSeq" id="WP_035381045.1">
    <property type="nucleotide sequence ID" value="NZ_AZQP01000041.1"/>
</dbReference>
<evidence type="ECO:0000313" key="1">
    <source>
        <dbReference type="EMBL" id="EYE87733.1"/>
    </source>
</evidence>
<proteinExistence type="predicted"/>
<organism evidence="1 2">
    <name type="scientific">Fervidicella metallireducens AeB</name>
    <dbReference type="NCBI Taxonomy" id="1403537"/>
    <lineage>
        <taxon>Bacteria</taxon>
        <taxon>Bacillati</taxon>
        <taxon>Bacillota</taxon>
        <taxon>Clostridia</taxon>
        <taxon>Eubacteriales</taxon>
        <taxon>Clostridiaceae</taxon>
        <taxon>Fervidicella</taxon>
    </lineage>
</organism>
<comment type="caution">
    <text evidence="1">The sequence shown here is derived from an EMBL/GenBank/DDBJ whole genome shotgun (WGS) entry which is preliminary data.</text>
</comment>